<evidence type="ECO:0000256" key="11">
    <source>
        <dbReference type="ARBA" id="ARBA00023014"/>
    </source>
</evidence>
<dbReference type="PANTHER" id="PTHR13932:SF6">
    <property type="entry name" value="OXYGEN-INDEPENDENT COPROPORPHYRINOGEN III OXIDASE"/>
    <property type="match status" value="1"/>
</dbReference>
<evidence type="ECO:0000256" key="1">
    <source>
        <dbReference type="ARBA" id="ARBA00004496"/>
    </source>
</evidence>
<dbReference type="NCBIfam" id="TIGR00538">
    <property type="entry name" value="hemN"/>
    <property type="match status" value="1"/>
</dbReference>
<feature type="binding site" evidence="16">
    <location>
        <position position="56"/>
    </location>
    <ligand>
        <name>S-adenosyl-L-methionine</name>
        <dbReference type="ChEBI" id="CHEBI:59789"/>
        <label>1</label>
    </ligand>
</feature>
<reference evidence="19 20" key="1">
    <citation type="submission" date="2019-03" db="EMBL/GenBank/DDBJ databases">
        <title>Genomic Encyclopedia of Archaeal and Bacterial Type Strains, Phase II (KMG-II): from individual species to whole genera.</title>
        <authorList>
            <person name="Goeker M."/>
        </authorList>
    </citation>
    <scope>NUCLEOTIDE SEQUENCE [LARGE SCALE GENOMIC DNA]</scope>
    <source>
        <strain evidence="19 20">DSM 19035</strain>
    </source>
</reference>
<dbReference type="UniPathway" id="UPA00251">
    <property type="reaction ID" value="UER00323"/>
</dbReference>
<evidence type="ECO:0000256" key="15">
    <source>
        <dbReference type="PIRNR" id="PIRNR000167"/>
    </source>
</evidence>
<name>A0A4V3D1I4_9SPHI</name>
<dbReference type="Gene3D" id="3.80.30.20">
    <property type="entry name" value="tm_1862 like domain"/>
    <property type="match status" value="1"/>
</dbReference>
<feature type="binding site" evidence="16">
    <location>
        <position position="146"/>
    </location>
    <ligand>
        <name>S-adenosyl-L-methionine</name>
        <dbReference type="ChEBI" id="CHEBI:59789"/>
        <label>1</label>
    </ligand>
</feature>
<feature type="binding site" evidence="17">
    <location>
        <position position="62"/>
    </location>
    <ligand>
        <name>[4Fe-4S] cluster</name>
        <dbReference type="ChEBI" id="CHEBI:49883"/>
        <note>4Fe-4S-S-AdoMet</note>
    </ligand>
</feature>
<evidence type="ECO:0000256" key="16">
    <source>
        <dbReference type="PIRSR" id="PIRSR000167-1"/>
    </source>
</evidence>
<comment type="catalytic activity">
    <reaction evidence="14 15">
        <text>coproporphyrinogen III + 2 S-adenosyl-L-methionine = protoporphyrinogen IX + 2 5'-deoxyadenosine + 2 L-methionine + 2 CO2</text>
        <dbReference type="Rhea" id="RHEA:15425"/>
        <dbReference type="ChEBI" id="CHEBI:16526"/>
        <dbReference type="ChEBI" id="CHEBI:17319"/>
        <dbReference type="ChEBI" id="CHEBI:57307"/>
        <dbReference type="ChEBI" id="CHEBI:57309"/>
        <dbReference type="ChEBI" id="CHEBI:57844"/>
        <dbReference type="ChEBI" id="CHEBI:59789"/>
        <dbReference type="EC" id="1.3.98.3"/>
    </reaction>
</comment>
<dbReference type="CDD" id="cd01335">
    <property type="entry name" value="Radical_SAM"/>
    <property type="match status" value="1"/>
</dbReference>
<dbReference type="GO" id="GO:0005737">
    <property type="term" value="C:cytoplasm"/>
    <property type="evidence" value="ECO:0007669"/>
    <property type="project" value="UniProtKB-SubCell"/>
</dbReference>
<accession>A0A4V3D1I4</accession>
<proteinExistence type="inferred from homology"/>
<dbReference type="SFLD" id="SFLDS00029">
    <property type="entry name" value="Radical_SAM"/>
    <property type="match status" value="1"/>
</dbReference>
<dbReference type="AlphaFoldDB" id="A0A4V3D1I4"/>
<feature type="binding site" evidence="16">
    <location>
        <position position="113"/>
    </location>
    <ligand>
        <name>S-adenosyl-L-methionine</name>
        <dbReference type="ChEBI" id="CHEBI:59789"/>
        <label>1</label>
    </ligand>
</feature>
<sequence length="454" mass="51488">MSTNDLANKYLVAAPRYTSYPTVPYWDANMFTVDAWRKSVVQSFNESNSSDGISLYIHLPFCESLCTYCGCNTRITKNHAVEIPYIQTVLKEWQLYLDLFEDKPVIREIHLGGGTPTFFTAENLELLINGILENALVHEQAEFSFEAHPANTSEAHLITLNLLGFKRISLGIQDFDPRVQLAINRIQTVKEVRDVTEMARINGYHSVNYDLIYGLPLQSVSGLADTIHEVLSLKPDRIAFYSYAHVPWVRPGQRRYSEVDLPNAEEKQGLYELGRRLLIEGGYAEIGMDHFTLVTDSLYQADLKGTLHRNFMGYTHQYSQLMIGLGVSSISDTWSAFAQNVKKVEDYMALVNGGELPVFKGHILNAEDLVIRKHIINIMCRGYTSWHLSKERNNALTEGLERMRLLAQDGLVLLSAGDLRVTPLGKGFLRNICMALDARLWRNQPQTQLFSMSV</sequence>
<comment type="caution">
    <text evidence="19">The sequence shown here is derived from an EMBL/GenBank/DDBJ whole genome shotgun (WGS) entry which is preliminary data.</text>
</comment>
<feature type="binding site" evidence="16">
    <location>
        <position position="330"/>
    </location>
    <ligand>
        <name>S-adenosyl-L-methionine</name>
        <dbReference type="ChEBI" id="CHEBI:59789"/>
        <label>1</label>
    </ligand>
</feature>
<organism evidence="19 20">
    <name type="scientific">Pedobacter metabolipauper</name>
    <dbReference type="NCBI Taxonomy" id="425513"/>
    <lineage>
        <taxon>Bacteria</taxon>
        <taxon>Pseudomonadati</taxon>
        <taxon>Bacteroidota</taxon>
        <taxon>Sphingobacteriia</taxon>
        <taxon>Sphingobacteriales</taxon>
        <taxon>Sphingobacteriaceae</taxon>
        <taxon>Pedobacter</taxon>
    </lineage>
</organism>
<dbReference type="InterPro" id="IPR007197">
    <property type="entry name" value="rSAM"/>
</dbReference>
<dbReference type="InterPro" id="IPR004558">
    <property type="entry name" value="Coprogen_oxidase_HemN"/>
</dbReference>
<dbReference type="GO" id="GO:0006782">
    <property type="term" value="P:protoporphyrinogen IX biosynthetic process"/>
    <property type="evidence" value="ECO:0007669"/>
    <property type="project" value="UniProtKB-UniPathway"/>
</dbReference>
<feature type="binding site" evidence="16">
    <location>
        <position position="210"/>
    </location>
    <ligand>
        <name>S-adenosyl-L-methionine</name>
        <dbReference type="ChEBI" id="CHEBI:59789"/>
        <label>2</label>
    </ligand>
</feature>
<comment type="subunit">
    <text evidence="4">Monomer.</text>
</comment>
<comment type="function">
    <text evidence="13">Involved in the heme biosynthesis. Catalyzes the anaerobic oxidative decarboxylation of propionate groups of rings A and B of coproporphyrinogen III to yield the vinyl groups in protoporphyrinogen IX.</text>
</comment>
<dbReference type="EMBL" id="SNYC01000003">
    <property type="protein sequence ID" value="TDQ11313.1"/>
    <property type="molecule type" value="Genomic_DNA"/>
</dbReference>
<dbReference type="InterPro" id="IPR023404">
    <property type="entry name" value="rSAM_horseshoe"/>
</dbReference>
<evidence type="ECO:0000256" key="14">
    <source>
        <dbReference type="ARBA" id="ARBA00048321"/>
    </source>
</evidence>
<comment type="subcellular location">
    <subcellularLocation>
        <location evidence="1 15">Cytoplasm</location>
    </subcellularLocation>
</comment>
<feature type="binding site" evidence="16">
    <location>
        <position position="185"/>
    </location>
    <ligand>
        <name>S-adenosyl-L-methionine</name>
        <dbReference type="ChEBI" id="CHEBI:59789"/>
        <label>2</label>
    </ligand>
</feature>
<keyword evidence="9 15" id="KW-0560">Oxidoreductase</keyword>
<evidence type="ECO:0000256" key="2">
    <source>
        <dbReference type="ARBA" id="ARBA00004785"/>
    </source>
</evidence>
<dbReference type="OrthoDB" id="9808022at2"/>
<evidence type="ECO:0000259" key="18">
    <source>
        <dbReference type="PROSITE" id="PS51918"/>
    </source>
</evidence>
<protein>
    <recommendedName>
        <fullName evidence="15">Coproporphyrinogen-III oxidase</fullName>
        <ecNumber evidence="15">1.3.98.3</ecNumber>
    </recommendedName>
</protein>
<comment type="similarity">
    <text evidence="3 15">Belongs to the anaerobic coproporphyrinogen-III oxidase family.</text>
</comment>
<evidence type="ECO:0000256" key="4">
    <source>
        <dbReference type="ARBA" id="ARBA00011245"/>
    </source>
</evidence>
<feature type="binding site" evidence="17">
    <location>
        <position position="66"/>
    </location>
    <ligand>
        <name>[4Fe-4S] cluster</name>
        <dbReference type="ChEBI" id="CHEBI:49883"/>
        <note>4Fe-4S-S-AdoMet</note>
    </ligand>
</feature>
<feature type="domain" description="Radical SAM core" evidence="18">
    <location>
        <begin position="47"/>
        <end position="280"/>
    </location>
</feature>
<dbReference type="InterPro" id="IPR034505">
    <property type="entry name" value="Coproporphyrinogen-III_oxidase"/>
</dbReference>
<gene>
    <name evidence="19" type="ORF">ATK78_0431</name>
</gene>
<dbReference type="GO" id="GO:0051989">
    <property type="term" value="F:coproporphyrinogen dehydrogenase activity"/>
    <property type="evidence" value="ECO:0007669"/>
    <property type="project" value="UniProtKB-EC"/>
</dbReference>
<keyword evidence="8 15" id="KW-0479">Metal-binding</keyword>
<evidence type="ECO:0000256" key="12">
    <source>
        <dbReference type="ARBA" id="ARBA00023244"/>
    </source>
</evidence>
<evidence type="ECO:0000256" key="5">
    <source>
        <dbReference type="ARBA" id="ARBA00022485"/>
    </source>
</evidence>
<evidence type="ECO:0000256" key="10">
    <source>
        <dbReference type="ARBA" id="ARBA00023004"/>
    </source>
</evidence>
<keyword evidence="7 15" id="KW-0949">S-adenosyl-L-methionine</keyword>
<evidence type="ECO:0000256" key="9">
    <source>
        <dbReference type="ARBA" id="ARBA00023002"/>
    </source>
</evidence>
<dbReference type="EC" id="1.3.98.3" evidence="15"/>
<evidence type="ECO:0000313" key="20">
    <source>
        <dbReference type="Proteomes" id="UP000295620"/>
    </source>
</evidence>
<comment type="pathway">
    <text evidence="2 15">Porphyrin-containing compound metabolism; protoporphyrin-IX biosynthesis; protoporphyrinogen-IX from coproporphyrinogen-III (AdoMet route): step 1/1.</text>
</comment>
<dbReference type="SFLD" id="SFLDG01065">
    <property type="entry name" value="anaerobic_coproporphyrinogen-I"/>
    <property type="match status" value="1"/>
</dbReference>
<evidence type="ECO:0000313" key="19">
    <source>
        <dbReference type="EMBL" id="TDQ11313.1"/>
    </source>
</evidence>
<dbReference type="Proteomes" id="UP000295620">
    <property type="component" value="Unassembled WGS sequence"/>
</dbReference>
<dbReference type="PROSITE" id="PS51918">
    <property type="entry name" value="RADICAL_SAM"/>
    <property type="match status" value="1"/>
</dbReference>
<comment type="cofactor">
    <cofactor evidence="15 17">
        <name>[4Fe-4S] cluster</name>
        <dbReference type="ChEBI" id="CHEBI:49883"/>
    </cofactor>
    <text evidence="15 17">Binds 1 [4Fe-4S] cluster. The cluster is coordinated with 3 cysteines and an exchangeable S-adenosyl-L-methionine.</text>
</comment>
<dbReference type="PIRSF" id="PIRSF000167">
    <property type="entry name" value="HemN"/>
    <property type="match status" value="1"/>
</dbReference>
<feature type="binding site" evidence="16">
    <location>
        <begin position="68"/>
        <end position="70"/>
    </location>
    <ligand>
        <name>S-adenosyl-L-methionine</name>
        <dbReference type="ChEBI" id="CHEBI:59789"/>
        <label>2</label>
    </ligand>
</feature>
<feature type="binding site" evidence="16">
    <location>
        <begin position="114"/>
        <end position="115"/>
    </location>
    <ligand>
        <name>S-adenosyl-L-methionine</name>
        <dbReference type="ChEBI" id="CHEBI:59789"/>
        <label>2</label>
    </ligand>
</feature>
<evidence type="ECO:0000256" key="6">
    <source>
        <dbReference type="ARBA" id="ARBA00022490"/>
    </source>
</evidence>
<evidence type="ECO:0000256" key="3">
    <source>
        <dbReference type="ARBA" id="ARBA00005493"/>
    </source>
</evidence>
<dbReference type="PANTHER" id="PTHR13932">
    <property type="entry name" value="COPROPORPHYRINIGEN III OXIDASE"/>
    <property type="match status" value="1"/>
</dbReference>
<evidence type="ECO:0000256" key="7">
    <source>
        <dbReference type="ARBA" id="ARBA00022691"/>
    </source>
</evidence>
<keyword evidence="5 15" id="KW-0004">4Fe-4S</keyword>
<evidence type="ECO:0000256" key="8">
    <source>
        <dbReference type="ARBA" id="ARBA00022723"/>
    </source>
</evidence>
<keyword evidence="12 15" id="KW-0627">Porphyrin biosynthesis</keyword>
<feature type="binding site" evidence="16">
    <location>
        <position position="244"/>
    </location>
    <ligand>
        <name>S-adenosyl-L-methionine</name>
        <dbReference type="ChEBI" id="CHEBI:59789"/>
        <label>2</label>
    </ligand>
</feature>
<dbReference type="GO" id="GO:0046872">
    <property type="term" value="F:metal ion binding"/>
    <property type="evidence" value="ECO:0007669"/>
    <property type="project" value="UniProtKB-KW"/>
</dbReference>
<keyword evidence="11 15" id="KW-0411">Iron-sulfur</keyword>
<keyword evidence="20" id="KW-1185">Reference proteome</keyword>
<dbReference type="Pfam" id="PF04055">
    <property type="entry name" value="Radical_SAM"/>
    <property type="match status" value="1"/>
</dbReference>
<dbReference type="SUPFAM" id="SSF102114">
    <property type="entry name" value="Radical SAM enzymes"/>
    <property type="match status" value="1"/>
</dbReference>
<dbReference type="InterPro" id="IPR006638">
    <property type="entry name" value="Elp3/MiaA/NifB-like_rSAM"/>
</dbReference>
<feature type="binding site" evidence="16">
    <location>
        <position position="173"/>
    </location>
    <ligand>
        <name>S-adenosyl-L-methionine</name>
        <dbReference type="ChEBI" id="CHEBI:59789"/>
        <label>2</label>
    </ligand>
</feature>
<dbReference type="GO" id="GO:0004109">
    <property type="term" value="F:coproporphyrinogen oxidase activity"/>
    <property type="evidence" value="ECO:0007669"/>
    <property type="project" value="InterPro"/>
</dbReference>
<dbReference type="Gene3D" id="1.10.10.920">
    <property type="match status" value="1"/>
</dbReference>
<dbReference type="SMART" id="SM00729">
    <property type="entry name" value="Elp3"/>
    <property type="match status" value="1"/>
</dbReference>
<dbReference type="RefSeq" id="WP_133574395.1">
    <property type="nucleotide sequence ID" value="NZ_SNYC01000003.1"/>
</dbReference>
<keyword evidence="6 15" id="KW-0963">Cytoplasm</keyword>
<dbReference type="InterPro" id="IPR058240">
    <property type="entry name" value="rSAM_sf"/>
</dbReference>
<evidence type="ECO:0000256" key="17">
    <source>
        <dbReference type="PIRSR" id="PIRSR000167-2"/>
    </source>
</evidence>
<feature type="binding site" evidence="17">
    <location>
        <position position="69"/>
    </location>
    <ligand>
        <name>[4Fe-4S] cluster</name>
        <dbReference type="ChEBI" id="CHEBI:49883"/>
        <note>4Fe-4S-S-AdoMet</note>
    </ligand>
</feature>
<keyword evidence="10 15" id="KW-0408">Iron</keyword>
<evidence type="ECO:0000256" key="13">
    <source>
        <dbReference type="ARBA" id="ARBA00024295"/>
    </source>
</evidence>
<dbReference type="GO" id="GO:0051539">
    <property type="term" value="F:4 iron, 4 sulfur cluster binding"/>
    <property type="evidence" value="ECO:0007669"/>
    <property type="project" value="UniProtKB-KW"/>
</dbReference>